<evidence type="ECO:0000313" key="2">
    <source>
        <dbReference type="Proteomes" id="UP000001934"/>
    </source>
</evidence>
<protein>
    <submittedName>
        <fullName evidence="1">Uncharacterized protein</fullName>
    </submittedName>
</protein>
<dbReference type="STRING" id="322098.AYWB_041"/>
<evidence type="ECO:0000313" key="1">
    <source>
        <dbReference type="EMBL" id="ABC65158.1"/>
    </source>
</evidence>
<keyword evidence="2" id="KW-1185">Reference proteome</keyword>
<sequence length="172" mass="20434">MKKLKLVNVKFFIKALLIKKDYVNKVVSYVSKYVSKNDKQIESNSNKGIDFYSRHLFGFSRTCFSCPQESFLALFPYDIIKEIELSSFPIVNFNFSNIFEWNIKKIINGRNIKIPHNLTLLFKSYMTPNPVQNSNYFSLNLSSIQPKNYFLNKNFKKYFKLQKLKLKLKKRL</sequence>
<dbReference type="HOGENOM" id="CLU_1552136_0_0_14"/>
<accession>Q2NK85</accession>
<gene>
    <name evidence="1" type="ordered locus">AYWB_041</name>
</gene>
<dbReference type="eggNOG" id="COG0210">
    <property type="taxonomic scope" value="Bacteria"/>
</dbReference>
<dbReference type="EMBL" id="CP000061">
    <property type="protein sequence ID" value="ABC65158.1"/>
    <property type="molecule type" value="Genomic_DNA"/>
</dbReference>
<dbReference type="Proteomes" id="UP000001934">
    <property type="component" value="Chromosome"/>
</dbReference>
<dbReference type="PhylomeDB" id="Q2NK85"/>
<reference evidence="1 2" key="1">
    <citation type="journal article" date="2006" name="J. Bacteriol.">
        <title>Living with genome instability: the adaptation of phytoplasmas to diverse environments of their insect and plant hosts.</title>
        <authorList>
            <person name="Bai X."/>
            <person name="Zhang J."/>
            <person name="Ewing A."/>
            <person name="Miller S.A."/>
            <person name="Jancso Radek A."/>
            <person name="Shevchenko D.V."/>
            <person name="Tsukerman K."/>
            <person name="Walunas T."/>
            <person name="Lapidus A."/>
            <person name="Campbell J.W."/>
            <person name="Hogenhout S.A."/>
        </authorList>
    </citation>
    <scope>NUCLEOTIDE SEQUENCE [LARGE SCALE GENOMIC DNA]</scope>
    <source>
        <strain evidence="1 2">AYWB</strain>
    </source>
</reference>
<dbReference type="KEGG" id="ayw:AYWB_041"/>
<organism evidence="1 2">
    <name type="scientific">Aster yellows witches'-broom phytoplasma (strain AYWB)</name>
    <dbReference type="NCBI Taxonomy" id="322098"/>
    <lineage>
        <taxon>Bacteria</taxon>
        <taxon>Bacillati</taxon>
        <taxon>Mycoplasmatota</taxon>
        <taxon>Mollicutes</taxon>
        <taxon>Acholeplasmatales</taxon>
        <taxon>Acholeplasmataceae</taxon>
        <taxon>Candidatus Phytoplasma</taxon>
        <taxon>16SrI (Aster yellows group)</taxon>
    </lineage>
</organism>
<proteinExistence type="predicted"/>
<dbReference type="AlphaFoldDB" id="Q2NK85"/>
<name>Q2NK85_AYWBP</name>